<dbReference type="PROSITE" id="PS50931">
    <property type="entry name" value="HTH_LYSR"/>
    <property type="match status" value="1"/>
</dbReference>
<accession>A0ABV2SEE1</accession>
<dbReference type="Gene3D" id="1.10.10.10">
    <property type="entry name" value="Winged helix-like DNA-binding domain superfamily/Winged helix DNA-binding domain"/>
    <property type="match status" value="1"/>
</dbReference>
<dbReference type="InterPro" id="IPR036390">
    <property type="entry name" value="WH_DNA-bd_sf"/>
</dbReference>
<dbReference type="PANTHER" id="PTHR30126">
    <property type="entry name" value="HTH-TYPE TRANSCRIPTIONAL REGULATOR"/>
    <property type="match status" value="1"/>
</dbReference>
<proteinExistence type="inferred from homology"/>
<dbReference type="InterPro" id="IPR000847">
    <property type="entry name" value="LysR_HTH_N"/>
</dbReference>
<comment type="similarity">
    <text evidence="1">Belongs to the LysR transcriptional regulatory family.</text>
</comment>
<name>A0ABV2SEE1_9GAMM</name>
<dbReference type="RefSeq" id="WP_354010489.1">
    <property type="nucleotide sequence ID" value="NZ_JBEWTA010000001.1"/>
</dbReference>
<dbReference type="InterPro" id="IPR005119">
    <property type="entry name" value="LysR_subst-bd"/>
</dbReference>
<keyword evidence="2" id="KW-0805">Transcription regulation</keyword>
<evidence type="ECO:0000313" key="7">
    <source>
        <dbReference type="Proteomes" id="UP001549366"/>
    </source>
</evidence>
<keyword evidence="3 6" id="KW-0238">DNA-binding</keyword>
<dbReference type="SUPFAM" id="SSF53850">
    <property type="entry name" value="Periplasmic binding protein-like II"/>
    <property type="match status" value="1"/>
</dbReference>
<evidence type="ECO:0000256" key="4">
    <source>
        <dbReference type="ARBA" id="ARBA00023163"/>
    </source>
</evidence>
<dbReference type="Proteomes" id="UP001549366">
    <property type="component" value="Unassembled WGS sequence"/>
</dbReference>
<evidence type="ECO:0000256" key="2">
    <source>
        <dbReference type="ARBA" id="ARBA00023015"/>
    </source>
</evidence>
<dbReference type="Gene3D" id="3.40.190.290">
    <property type="match status" value="1"/>
</dbReference>
<dbReference type="GO" id="GO:0003677">
    <property type="term" value="F:DNA binding"/>
    <property type="evidence" value="ECO:0007669"/>
    <property type="project" value="UniProtKB-KW"/>
</dbReference>
<dbReference type="InterPro" id="IPR036388">
    <property type="entry name" value="WH-like_DNA-bd_sf"/>
</dbReference>
<dbReference type="Pfam" id="PF03466">
    <property type="entry name" value="LysR_substrate"/>
    <property type="match status" value="1"/>
</dbReference>
<gene>
    <name evidence="6" type="ORF">V5J35_001321</name>
</gene>
<dbReference type="SUPFAM" id="SSF46785">
    <property type="entry name" value="Winged helix' DNA-binding domain"/>
    <property type="match status" value="1"/>
</dbReference>
<evidence type="ECO:0000313" key="6">
    <source>
        <dbReference type="EMBL" id="MET4756129.1"/>
    </source>
</evidence>
<organism evidence="6 7">
    <name type="scientific">Endozoicomonas lisbonensis</name>
    <dbReference type="NCBI Taxonomy" id="3120522"/>
    <lineage>
        <taxon>Bacteria</taxon>
        <taxon>Pseudomonadati</taxon>
        <taxon>Pseudomonadota</taxon>
        <taxon>Gammaproteobacteria</taxon>
        <taxon>Oceanospirillales</taxon>
        <taxon>Endozoicomonadaceae</taxon>
        <taxon>Endozoicomonas</taxon>
    </lineage>
</organism>
<dbReference type="EMBL" id="JBEWTB010000002">
    <property type="protein sequence ID" value="MET4756129.1"/>
    <property type="molecule type" value="Genomic_DNA"/>
</dbReference>
<feature type="domain" description="HTH lysR-type" evidence="5">
    <location>
        <begin position="1"/>
        <end position="58"/>
    </location>
</feature>
<protein>
    <submittedName>
        <fullName evidence="6">DNA-binding transcriptional LysR family regulator</fullName>
    </submittedName>
</protein>
<evidence type="ECO:0000259" key="5">
    <source>
        <dbReference type="PROSITE" id="PS50931"/>
    </source>
</evidence>
<comment type="caution">
    <text evidence="6">The sequence shown here is derived from an EMBL/GenBank/DDBJ whole genome shotgun (WGS) entry which is preliminary data.</text>
</comment>
<dbReference type="CDD" id="cd05466">
    <property type="entry name" value="PBP2_LTTR_substrate"/>
    <property type="match status" value="1"/>
</dbReference>
<sequence>MKYASISAFVAVHETGSISAAARRLHRSRSQISAWVSDLEAEWGLELMDRTSYRPTLTEDGKKLLPYCRQVLSDTVNLHNAVESLKRADASLVVGFDFFLPVAYRKAMVAHFCHFFPEHELTIRQMTTSQLNECLANAEVHLGVVSAPKVQSLSNFSSKQLGMCEFAFCCSSEHPLAGVHEVTDTDLLTHRGILIAGMREFFDARAYTEVPDYETGLYLVRQGIGWCPAPMNDISEEISEGRLVILNYTSAVVSVPVIAYWSNSHVPTGVCQKLLGALPELFAAL</sequence>
<dbReference type="PANTHER" id="PTHR30126:SF91">
    <property type="entry name" value="LYSR FAMILY TRANSCRIPTIONAL REGULATOR"/>
    <property type="match status" value="1"/>
</dbReference>
<dbReference type="Pfam" id="PF00126">
    <property type="entry name" value="HTH_1"/>
    <property type="match status" value="1"/>
</dbReference>
<reference evidence="6 7" key="1">
    <citation type="submission" date="2024-06" db="EMBL/GenBank/DDBJ databases">
        <title>Genomic Encyclopedia of Type Strains, Phase V (KMG-V): Genome sequencing to study the core and pangenomes of soil and plant-associated prokaryotes.</title>
        <authorList>
            <person name="Whitman W."/>
        </authorList>
    </citation>
    <scope>NUCLEOTIDE SEQUENCE [LARGE SCALE GENOMIC DNA]</scope>
    <source>
        <strain evidence="6 7">NE40</strain>
    </source>
</reference>
<evidence type="ECO:0000256" key="1">
    <source>
        <dbReference type="ARBA" id="ARBA00009437"/>
    </source>
</evidence>
<keyword evidence="4" id="KW-0804">Transcription</keyword>
<keyword evidence="7" id="KW-1185">Reference proteome</keyword>
<evidence type="ECO:0000256" key="3">
    <source>
        <dbReference type="ARBA" id="ARBA00023125"/>
    </source>
</evidence>